<evidence type="ECO:0000256" key="4">
    <source>
        <dbReference type="PROSITE-ProRule" id="PRU00175"/>
    </source>
</evidence>
<organism evidence="6 7">
    <name type="scientific">Periconia macrospinosa</name>
    <dbReference type="NCBI Taxonomy" id="97972"/>
    <lineage>
        <taxon>Eukaryota</taxon>
        <taxon>Fungi</taxon>
        <taxon>Dikarya</taxon>
        <taxon>Ascomycota</taxon>
        <taxon>Pezizomycotina</taxon>
        <taxon>Dothideomycetes</taxon>
        <taxon>Pleosporomycetidae</taxon>
        <taxon>Pleosporales</taxon>
        <taxon>Massarineae</taxon>
        <taxon>Periconiaceae</taxon>
        <taxon>Periconia</taxon>
    </lineage>
</organism>
<evidence type="ECO:0000259" key="5">
    <source>
        <dbReference type="PROSITE" id="PS50089"/>
    </source>
</evidence>
<protein>
    <recommendedName>
        <fullName evidence="5">RING-type domain-containing protein</fullName>
    </recommendedName>
</protein>
<dbReference type="OrthoDB" id="7759664at2759"/>
<keyword evidence="2 4" id="KW-0863">Zinc-finger</keyword>
<dbReference type="AlphaFoldDB" id="A0A2V1DU22"/>
<sequence length="213" mass="24758">MSLIVEERSVDQTESFPSPIDIFFLSRVTTLDDNPENDEQKNLLDKVCGICMDEGDGREAKLVIQGQGHPTGCKHVFHQDCLQKWCDTCVAGERHANCPACRSHLFSFYEHATTVSNFQIWLSEYMMFVRGMHFVEGELLDFEFKIDELGQILRTYAISGQDQETWRNMVEQQLEWRRGWYDHSGSRSAVSISSISLSRFCWTPYNVQHNRKF</sequence>
<feature type="domain" description="RING-type" evidence="5">
    <location>
        <begin position="48"/>
        <end position="102"/>
    </location>
</feature>
<dbReference type="STRING" id="97972.A0A2V1DU22"/>
<accession>A0A2V1DU22</accession>
<dbReference type="GO" id="GO:0016567">
    <property type="term" value="P:protein ubiquitination"/>
    <property type="evidence" value="ECO:0007669"/>
    <property type="project" value="TreeGrafter"/>
</dbReference>
<dbReference type="PANTHER" id="PTHR45969">
    <property type="entry name" value="RING ZINC FINGER PROTEIN-RELATED"/>
    <property type="match status" value="1"/>
</dbReference>
<keyword evidence="3" id="KW-0862">Zinc</keyword>
<reference evidence="6 7" key="1">
    <citation type="journal article" date="2018" name="Sci. Rep.">
        <title>Comparative genomics provides insights into the lifestyle and reveals functional heterogeneity of dark septate endophytic fungi.</title>
        <authorList>
            <person name="Knapp D.G."/>
            <person name="Nemeth J.B."/>
            <person name="Barry K."/>
            <person name="Hainaut M."/>
            <person name="Henrissat B."/>
            <person name="Johnson J."/>
            <person name="Kuo A."/>
            <person name="Lim J.H.P."/>
            <person name="Lipzen A."/>
            <person name="Nolan M."/>
            <person name="Ohm R.A."/>
            <person name="Tamas L."/>
            <person name="Grigoriev I.V."/>
            <person name="Spatafora J.W."/>
            <person name="Nagy L.G."/>
            <person name="Kovacs G.M."/>
        </authorList>
    </citation>
    <scope>NUCLEOTIDE SEQUENCE [LARGE SCALE GENOMIC DNA]</scope>
    <source>
        <strain evidence="6 7">DSE2036</strain>
    </source>
</reference>
<proteinExistence type="predicted"/>
<keyword evidence="7" id="KW-1185">Reference proteome</keyword>
<name>A0A2V1DU22_9PLEO</name>
<keyword evidence="1" id="KW-0479">Metal-binding</keyword>
<dbReference type="EMBL" id="KZ805368">
    <property type="protein sequence ID" value="PVI00745.1"/>
    <property type="molecule type" value="Genomic_DNA"/>
</dbReference>
<dbReference type="PANTHER" id="PTHR45969:SF81">
    <property type="entry name" value="OS08G0157400 PROTEIN"/>
    <property type="match status" value="1"/>
</dbReference>
<dbReference type="Proteomes" id="UP000244855">
    <property type="component" value="Unassembled WGS sequence"/>
</dbReference>
<dbReference type="SMART" id="SM00184">
    <property type="entry name" value="RING"/>
    <property type="match status" value="1"/>
</dbReference>
<dbReference type="InterPro" id="IPR013083">
    <property type="entry name" value="Znf_RING/FYVE/PHD"/>
</dbReference>
<evidence type="ECO:0000256" key="3">
    <source>
        <dbReference type="ARBA" id="ARBA00022833"/>
    </source>
</evidence>
<evidence type="ECO:0000313" key="6">
    <source>
        <dbReference type="EMBL" id="PVI00745.1"/>
    </source>
</evidence>
<gene>
    <name evidence="6" type="ORF">DM02DRAFT_628221</name>
</gene>
<dbReference type="Gene3D" id="3.30.40.10">
    <property type="entry name" value="Zinc/RING finger domain, C3HC4 (zinc finger)"/>
    <property type="match status" value="1"/>
</dbReference>
<dbReference type="InterPro" id="IPR001841">
    <property type="entry name" value="Znf_RING"/>
</dbReference>
<dbReference type="Pfam" id="PF13639">
    <property type="entry name" value="zf-RING_2"/>
    <property type="match status" value="1"/>
</dbReference>
<dbReference type="SUPFAM" id="SSF57850">
    <property type="entry name" value="RING/U-box"/>
    <property type="match status" value="1"/>
</dbReference>
<dbReference type="GO" id="GO:0008270">
    <property type="term" value="F:zinc ion binding"/>
    <property type="evidence" value="ECO:0007669"/>
    <property type="project" value="UniProtKB-KW"/>
</dbReference>
<dbReference type="PROSITE" id="PS50089">
    <property type="entry name" value="ZF_RING_2"/>
    <property type="match status" value="1"/>
</dbReference>
<evidence type="ECO:0000313" key="7">
    <source>
        <dbReference type="Proteomes" id="UP000244855"/>
    </source>
</evidence>
<evidence type="ECO:0000256" key="2">
    <source>
        <dbReference type="ARBA" id="ARBA00022771"/>
    </source>
</evidence>
<evidence type="ECO:0000256" key="1">
    <source>
        <dbReference type="ARBA" id="ARBA00022723"/>
    </source>
</evidence>
<dbReference type="GO" id="GO:0061630">
    <property type="term" value="F:ubiquitin protein ligase activity"/>
    <property type="evidence" value="ECO:0007669"/>
    <property type="project" value="TreeGrafter"/>
</dbReference>